<gene>
    <name evidence="3" type="ORF">SAMN04487792_1120</name>
</gene>
<proteinExistence type="predicted"/>
<protein>
    <submittedName>
        <fullName evidence="3">Uncharacterized protein</fullName>
    </submittedName>
</protein>
<name>A0A1I1STI8_9LACO</name>
<dbReference type="AlphaFoldDB" id="A0A1I1STI8"/>
<feature type="compositionally biased region" description="Low complexity" evidence="1">
    <location>
        <begin position="34"/>
        <end position="48"/>
    </location>
</feature>
<dbReference type="EMBL" id="FOMN01000005">
    <property type="protein sequence ID" value="SFD49736.1"/>
    <property type="molecule type" value="Genomic_DNA"/>
</dbReference>
<feature type="compositionally biased region" description="Basic and acidic residues" evidence="1">
    <location>
        <begin position="155"/>
        <end position="169"/>
    </location>
</feature>
<feature type="signal peptide" evidence="2">
    <location>
        <begin position="1"/>
        <end position="25"/>
    </location>
</feature>
<dbReference type="Proteomes" id="UP000199599">
    <property type="component" value="Unassembled WGS sequence"/>
</dbReference>
<feature type="chain" id="PRO_5039727467" evidence="2">
    <location>
        <begin position="26"/>
        <end position="169"/>
    </location>
</feature>
<sequence length="169" mass="19096">MKINKKIISLAIAGVAMLAPITSQIAVVSADTANTQTDTNKQNTNKAAVTSVNPKKAEPEPKLHSIREKANWSKQHKRANRAFNQLVKQGQKLSPQKQVVLYQKCLKHFELINTKYTKRFTKQLRAEIKWLKAQILLANDHDEFLPYPAVNNTNKPEKPKSAKTSKEVI</sequence>
<feature type="region of interest" description="Disordered" evidence="1">
    <location>
        <begin position="34"/>
        <end position="61"/>
    </location>
</feature>
<evidence type="ECO:0000313" key="3">
    <source>
        <dbReference type="EMBL" id="SFD49736.1"/>
    </source>
</evidence>
<reference evidence="4" key="1">
    <citation type="submission" date="2016-10" db="EMBL/GenBank/DDBJ databases">
        <authorList>
            <person name="Varghese N."/>
            <person name="Submissions S."/>
        </authorList>
    </citation>
    <scope>NUCLEOTIDE SEQUENCE [LARGE SCALE GENOMIC DNA]</scope>
    <source>
        <strain evidence="4">R-53102</strain>
    </source>
</reference>
<keyword evidence="2" id="KW-0732">Signal</keyword>
<evidence type="ECO:0000313" key="4">
    <source>
        <dbReference type="Proteomes" id="UP000199599"/>
    </source>
</evidence>
<feature type="region of interest" description="Disordered" evidence="1">
    <location>
        <begin position="148"/>
        <end position="169"/>
    </location>
</feature>
<dbReference type="RefSeq" id="WP_090093377.1">
    <property type="nucleotide sequence ID" value="NZ_CBCRVU010000002.1"/>
</dbReference>
<organism evidence="3 4">
    <name type="scientific">Lactobacillus bombicola</name>
    <dbReference type="NCBI Taxonomy" id="1505723"/>
    <lineage>
        <taxon>Bacteria</taxon>
        <taxon>Bacillati</taxon>
        <taxon>Bacillota</taxon>
        <taxon>Bacilli</taxon>
        <taxon>Lactobacillales</taxon>
        <taxon>Lactobacillaceae</taxon>
        <taxon>Lactobacillus</taxon>
    </lineage>
</organism>
<accession>A0A1I1STI8</accession>
<evidence type="ECO:0000256" key="1">
    <source>
        <dbReference type="SAM" id="MobiDB-lite"/>
    </source>
</evidence>
<evidence type="ECO:0000256" key="2">
    <source>
        <dbReference type="SAM" id="SignalP"/>
    </source>
</evidence>